<dbReference type="AlphaFoldDB" id="A0A0R1TEG1"/>
<dbReference type="Pfam" id="PF01381">
    <property type="entry name" value="HTH_3"/>
    <property type="match status" value="1"/>
</dbReference>
<evidence type="ECO:0000256" key="1">
    <source>
        <dbReference type="ARBA" id="ARBA00023125"/>
    </source>
</evidence>
<evidence type="ECO:0000313" key="4">
    <source>
        <dbReference type="Proteomes" id="UP000051048"/>
    </source>
</evidence>
<dbReference type="EMBL" id="AZFH01000096">
    <property type="protein sequence ID" value="KRL79510.1"/>
    <property type="molecule type" value="Genomic_DNA"/>
</dbReference>
<dbReference type="RefSeq" id="WP_025021356.1">
    <property type="nucleotide sequence ID" value="NZ_AZFH01000096.1"/>
</dbReference>
<dbReference type="Proteomes" id="UP000051048">
    <property type="component" value="Unassembled WGS sequence"/>
</dbReference>
<sequence>MENRIKELRKKKGITQKELAQIIGITQAALSNYERGRAPSYDIAHKIANYFGKSIAYVLGYVDESYSDPRNDDFLEAGKITSNLGNIELFDKLIATWSDWDDKNFNEKIPKSTKELIGENIQTFLNSYSSIVYFYEAKDTPLKDTGDYEKLLKLEGALLNAFNNYHHKVNNDMLENEKIKLKITLQGLLAALINTLNKESGLF</sequence>
<feature type="domain" description="HTH cro/C1-type" evidence="2">
    <location>
        <begin position="5"/>
        <end position="58"/>
    </location>
</feature>
<organism evidence="3 4">
    <name type="scientific">Ligilactobacillus equi DSM 15833 = JCM 10991</name>
    <dbReference type="NCBI Taxonomy" id="1423740"/>
    <lineage>
        <taxon>Bacteria</taxon>
        <taxon>Bacillati</taxon>
        <taxon>Bacillota</taxon>
        <taxon>Bacilli</taxon>
        <taxon>Lactobacillales</taxon>
        <taxon>Lactobacillaceae</taxon>
        <taxon>Ligilactobacillus</taxon>
    </lineage>
</organism>
<reference evidence="3 4" key="1">
    <citation type="journal article" date="2015" name="Genome Announc.">
        <title>Expanding the biotechnology potential of lactobacilli through comparative genomics of 213 strains and associated genera.</title>
        <authorList>
            <person name="Sun Z."/>
            <person name="Harris H.M."/>
            <person name="McCann A."/>
            <person name="Guo C."/>
            <person name="Argimon S."/>
            <person name="Zhang W."/>
            <person name="Yang X."/>
            <person name="Jeffery I.B."/>
            <person name="Cooney J.C."/>
            <person name="Kagawa T.F."/>
            <person name="Liu W."/>
            <person name="Song Y."/>
            <person name="Salvetti E."/>
            <person name="Wrobel A."/>
            <person name="Rasinkangas P."/>
            <person name="Parkhill J."/>
            <person name="Rea M.C."/>
            <person name="O'Sullivan O."/>
            <person name="Ritari J."/>
            <person name="Douillard F.P."/>
            <person name="Paul Ross R."/>
            <person name="Yang R."/>
            <person name="Briner A.E."/>
            <person name="Felis G.E."/>
            <person name="de Vos W.M."/>
            <person name="Barrangou R."/>
            <person name="Klaenhammer T.R."/>
            <person name="Caufield P.W."/>
            <person name="Cui Y."/>
            <person name="Zhang H."/>
            <person name="O'Toole P.W."/>
        </authorList>
    </citation>
    <scope>NUCLEOTIDE SEQUENCE [LARGE SCALE GENOMIC DNA]</scope>
    <source>
        <strain evidence="3 4">DSM 15833</strain>
    </source>
</reference>
<dbReference type="SUPFAM" id="SSF47413">
    <property type="entry name" value="lambda repressor-like DNA-binding domains"/>
    <property type="match status" value="1"/>
</dbReference>
<dbReference type="PANTHER" id="PTHR46558:SF11">
    <property type="entry name" value="HTH-TYPE TRANSCRIPTIONAL REGULATOR XRE"/>
    <property type="match status" value="1"/>
</dbReference>
<dbReference type="InterPro" id="IPR001387">
    <property type="entry name" value="Cro/C1-type_HTH"/>
</dbReference>
<dbReference type="PATRIC" id="fig|1423740.3.peg.492"/>
<dbReference type="PANTHER" id="PTHR46558">
    <property type="entry name" value="TRACRIPTIONAL REGULATORY PROTEIN-RELATED-RELATED"/>
    <property type="match status" value="1"/>
</dbReference>
<dbReference type="PROSITE" id="PS50943">
    <property type="entry name" value="HTH_CROC1"/>
    <property type="match status" value="1"/>
</dbReference>
<proteinExistence type="predicted"/>
<gene>
    <name evidence="3" type="ORF">FC36_GL000458</name>
</gene>
<protein>
    <recommendedName>
        <fullName evidence="2">HTH cro/C1-type domain-containing protein</fullName>
    </recommendedName>
</protein>
<accession>A0A0R1TEG1</accession>
<name>A0A0R1TEG1_9LACO</name>
<dbReference type="STRING" id="1423740.FC36_GL000458"/>
<evidence type="ECO:0000259" key="2">
    <source>
        <dbReference type="PROSITE" id="PS50943"/>
    </source>
</evidence>
<dbReference type="SMART" id="SM00530">
    <property type="entry name" value="HTH_XRE"/>
    <property type="match status" value="1"/>
</dbReference>
<dbReference type="GO" id="GO:0003677">
    <property type="term" value="F:DNA binding"/>
    <property type="evidence" value="ECO:0007669"/>
    <property type="project" value="UniProtKB-KW"/>
</dbReference>
<keyword evidence="1" id="KW-0238">DNA-binding</keyword>
<comment type="caution">
    <text evidence="3">The sequence shown here is derived from an EMBL/GenBank/DDBJ whole genome shotgun (WGS) entry which is preliminary data.</text>
</comment>
<dbReference type="InterPro" id="IPR010982">
    <property type="entry name" value="Lambda_DNA-bd_dom_sf"/>
</dbReference>
<dbReference type="CDD" id="cd00093">
    <property type="entry name" value="HTH_XRE"/>
    <property type="match status" value="1"/>
</dbReference>
<dbReference type="Gene3D" id="1.10.260.40">
    <property type="entry name" value="lambda repressor-like DNA-binding domains"/>
    <property type="match status" value="1"/>
</dbReference>
<evidence type="ECO:0000313" key="3">
    <source>
        <dbReference type="EMBL" id="KRL79510.1"/>
    </source>
</evidence>
<dbReference type="OrthoDB" id="6386941at2"/>